<protein>
    <submittedName>
        <fullName evidence="1">Uncharacterized protein</fullName>
    </submittedName>
</protein>
<evidence type="ECO:0000313" key="1">
    <source>
        <dbReference type="EMBL" id="SVB33690.1"/>
    </source>
</evidence>
<dbReference type="EMBL" id="UINC01037745">
    <property type="protein sequence ID" value="SVB33690.1"/>
    <property type="molecule type" value="Genomic_DNA"/>
</dbReference>
<sequence>MTSEMICWCGHHKRYPSLMAQYIARISIPLGALMKYLVRSVGN</sequence>
<name>A0A382D5I8_9ZZZZ</name>
<accession>A0A382D5I8</accession>
<gene>
    <name evidence="1" type="ORF">METZ01_LOCUS186544</name>
</gene>
<reference evidence="1" key="1">
    <citation type="submission" date="2018-05" db="EMBL/GenBank/DDBJ databases">
        <authorList>
            <person name="Lanie J.A."/>
            <person name="Ng W.-L."/>
            <person name="Kazmierczak K.M."/>
            <person name="Andrzejewski T.M."/>
            <person name="Davidsen T.M."/>
            <person name="Wayne K.J."/>
            <person name="Tettelin H."/>
            <person name="Glass J.I."/>
            <person name="Rusch D."/>
            <person name="Podicherti R."/>
            <person name="Tsui H.-C.T."/>
            <person name="Winkler M.E."/>
        </authorList>
    </citation>
    <scope>NUCLEOTIDE SEQUENCE</scope>
</reference>
<proteinExistence type="predicted"/>
<dbReference type="AlphaFoldDB" id="A0A382D5I8"/>
<organism evidence="1">
    <name type="scientific">marine metagenome</name>
    <dbReference type="NCBI Taxonomy" id="408172"/>
    <lineage>
        <taxon>unclassified sequences</taxon>
        <taxon>metagenomes</taxon>
        <taxon>ecological metagenomes</taxon>
    </lineage>
</organism>